<evidence type="ECO:0000313" key="4">
    <source>
        <dbReference type="Proteomes" id="UP000623129"/>
    </source>
</evidence>
<feature type="compositionally biased region" description="Polar residues" evidence="2">
    <location>
        <begin position="1298"/>
        <end position="1319"/>
    </location>
</feature>
<feature type="compositionally biased region" description="Polar residues" evidence="2">
    <location>
        <begin position="1577"/>
        <end position="1593"/>
    </location>
</feature>
<organism evidence="3 4">
    <name type="scientific">Carex littledalei</name>
    <dbReference type="NCBI Taxonomy" id="544730"/>
    <lineage>
        <taxon>Eukaryota</taxon>
        <taxon>Viridiplantae</taxon>
        <taxon>Streptophyta</taxon>
        <taxon>Embryophyta</taxon>
        <taxon>Tracheophyta</taxon>
        <taxon>Spermatophyta</taxon>
        <taxon>Magnoliopsida</taxon>
        <taxon>Liliopsida</taxon>
        <taxon>Poales</taxon>
        <taxon>Cyperaceae</taxon>
        <taxon>Cyperoideae</taxon>
        <taxon>Cariceae</taxon>
        <taxon>Carex</taxon>
        <taxon>Carex subgen. Euthyceras</taxon>
    </lineage>
</organism>
<feature type="compositionally biased region" description="Polar residues" evidence="2">
    <location>
        <begin position="474"/>
        <end position="487"/>
    </location>
</feature>
<accession>A0A833QAH1</accession>
<feature type="region of interest" description="Disordered" evidence="2">
    <location>
        <begin position="1224"/>
        <end position="1279"/>
    </location>
</feature>
<name>A0A833QAH1_9POAL</name>
<feature type="compositionally biased region" description="Polar residues" evidence="2">
    <location>
        <begin position="687"/>
        <end position="713"/>
    </location>
</feature>
<feature type="compositionally biased region" description="Low complexity" evidence="2">
    <location>
        <begin position="1249"/>
        <end position="1263"/>
    </location>
</feature>
<feature type="compositionally biased region" description="Acidic residues" evidence="2">
    <location>
        <begin position="1545"/>
        <end position="1554"/>
    </location>
</feature>
<dbReference type="GO" id="GO:0017056">
    <property type="term" value="F:structural constituent of nuclear pore"/>
    <property type="evidence" value="ECO:0007669"/>
    <property type="project" value="InterPro"/>
</dbReference>
<dbReference type="InterPro" id="IPR044694">
    <property type="entry name" value="NUP214"/>
</dbReference>
<feature type="compositionally biased region" description="Polar residues" evidence="2">
    <location>
        <begin position="1232"/>
        <end position="1243"/>
    </location>
</feature>
<feature type="compositionally biased region" description="Low complexity" evidence="2">
    <location>
        <begin position="1447"/>
        <end position="1458"/>
    </location>
</feature>
<feature type="coiled-coil region" evidence="1">
    <location>
        <begin position="924"/>
        <end position="951"/>
    </location>
</feature>
<feature type="compositionally biased region" description="Low complexity" evidence="2">
    <location>
        <begin position="1516"/>
        <end position="1527"/>
    </location>
</feature>
<dbReference type="PANTHER" id="PTHR34418:SF3">
    <property type="entry name" value="NUCLEAR PORE COMPLEX PROTEIN NUP214"/>
    <property type="match status" value="1"/>
</dbReference>
<evidence type="ECO:0000313" key="3">
    <source>
        <dbReference type="EMBL" id="KAF3322585.1"/>
    </source>
</evidence>
<feature type="compositionally biased region" description="Low complexity" evidence="2">
    <location>
        <begin position="1390"/>
        <end position="1422"/>
    </location>
</feature>
<feature type="region of interest" description="Disordered" evidence="2">
    <location>
        <begin position="445"/>
        <end position="491"/>
    </location>
</feature>
<feature type="compositionally biased region" description="Basic and acidic residues" evidence="2">
    <location>
        <begin position="1324"/>
        <end position="1336"/>
    </location>
</feature>
<reference evidence="3" key="1">
    <citation type="submission" date="2020-01" db="EMBL/GenBank/DDBJ databases">
        <title>Genome sequence of Kobresia littledalei, the first chromosome-level genome in the family Cyperaceae.</title>
        <authorList>
            <person name="Qu G."/>
        </authorList>
    </citation>
    <scope>NUCLEOTIDE SEQUENCE</scope>
    <source>
        <strain evidence="3">C.B.Clarke</strain>
        <tissue evidence="3">Leaf</tissue>
    </source>
</reference>
<gene>
    <name evidence="3" type="ORF">FCM35_KLT12574</name>
</gene>
<protein>
    <submittedName>
        <fullName evidence="3">Nuclear pore complex protein NUP214</fullName>
    </submittedName>
</protein>
<dbReference type="GO" id="GO:0006405">
    <property type="term" value="P:RNA export from nucleus"/>
    <property type="evidence" value="ECO:0007669"/>
    <property type="project" value="InterPro"/>
</dbReference>
<feature type="compositionally biased region" description="Low complexity" evidence="2">
    <location>
        <begin position="647"/>
        <end position="662"/>
    </location>
</feature>
<proteinExistence type="predicted"/>
<feature type="compositionally biased region" description="Polar residues" evidence="2">
    <location>
        <begin position="1429"/>
        <end position="1446"/>
    </location>
</feature>
<dbReference type="PANTHER" id="PTHR34418">
    <property type="entry name" value="NUCLEAR PORE COMPLEX PROTEIN NUP214 ISOFORM X1"/>
    <property type="match status" value="1"/>
</dbReference>
<feature type="region of interest" description="Disordered" evidence="2">
    <location>
        <begin position="1385"/>
        <end position="1641"/>
    </location>
</feature>
<comment type="caution">
    <text evidence="3">The sequence shown here is derived from an EMBL/GenBank/DDBJ whole genome shotgun (WGS) entry which is preliminary data.</text>
</comment>
<dbReference type="SUPFAM" id="SSF117289">
    <property type="entry name" value="Nucleoporin domain"/>
    <property type="match status" value="1"/>
</dbReference>
<dbReference type="OrthoDB" id="248320at2759"/>
<keyword evidence="1" id="KW-0175">Coiled coil</keyword>
<feature type="region of interest" description="Disordered" evidence="2">
    <location>
        <begin position="1804"/>
        <end position="1826"/>
    </location>
</feature>
<feature type="compositionally biased region" description="Pro residues" evidence="2">
    <location>
        <begin position="1502"/>
        <end position="1515"/>
    </location>
</feature>
<feature type="region of interest" description="Disordered" evidence="2">
    <location>
        <begin position="1298"/>
        <end position="1349"/>
    </location>
</feature>
<evidence type="ECO:0000256" key="1">
    <source>
        <dbReference type="SAM" id="Coils"/>
    </source>
</evidence>
<dbReference type="Proteomes" id="UP000623129">
    <property type="component" value="Unassembled WGS sequence"/>
</dbReference>
<feature type="compositionally biased region" description="Low complexity" evidence="2">
    <location>
        <begin position="1606"/>
        <end position="1631"/>
    </location>
</feature>
<feature type="compositionally biased region" description="Polar residues" evidence="2">
    <location>
        <begin position="1486"/>
        <end position="1499"/>
    </location>
</feature>
<evidence type="ECO:0000256" key="2">
    <source>
        <dbReference type="SAM" id="MobiDB-lite"/>
    </source>
</evidence>
<feature type="compositionally biased region" description="Basic and acidic residues" evidence="2">
    <location>
        <begin position="461"/>
        <end position="473"/>
    </location>
</feature>
<keyword evidence="4" id="KW-1185">Reference proteome</keyword>
<feature type="region of interest" description="Disordered" evidence="2">
    <location>
        <begin position="646"/>
        <end position="721"/>
    </location>
</feature>
<sequence length="1826" mass="191697">MADEPLRLVLLEEEREGDQEGSADFIFRRVGESVPLFSTLSPFDLQSPPRKPLAISDRFGALFLAHSQGFLVVKTKDAIDAAKEFKEKGTGPCLKELSLVDVPIGRVSLLEISSNSSMLGVASGADIHFFSVSSLFKKEQNPSFSCALRTSGIVKDFKWLENAKSYITLSDTGSLCHGDFNGEMKDVLDSVDAVDCSPDSKSFAVVRNKNLSIFSLNLEEQLRMPLSFESWSDSDNTKVDAIRWVRDDGIVVAATQLNDNGDEEGLLVQVIISGARNFFESTCKPVVFSFPYLFEGILDSILPSEFGPNLLTSYLDRWYLLLSTNKKNVDQHVVLLKWCSNEDDKHVVSLEFQSDKYTPRIDLQENGEDNTIVGFGVEKVSLFEKITIQVGAETEELAPQYIMVCLTCEGKLIMYHIARASDPSELPQSNIADFDLNGIEENKSATVSKVPTKEPLSLLSDKGEEPKTREDNQSKMASASVGSTIQPPVSVSTGATLTTTVTESKIPNKTDSPFKGGFGGFSALSPMFSTGPAFNAAVAESKTASETASPFRGTSSLGTQNITTPQPFNLSTSAAPNTANQMSSSFKGPFGFGTHNAPAMQPLGNLSASTAPGTSATGSMTTSQKTSSFEGAFALGNRNAFATQPLSTFSTGATPTTTAAESKTPSQTTSPFKGAFGGSFGSISGSTQKEGSPTAPLQSMKPFSSVSGTTQNEGFFAGSQPSFKPFTGTGLKLGSPELGSDGSALNKFGEKSPSSLSMGIQNKPIRNIEATPACHGSFAAAKEGFSAARSEQAQVKTTSNSSITTTKGEAESEQELSNDFYSVKDMTKKLDKLLLSIGKEVEITSQQFSLLALDKHLKSLSESSLICKNNAEEQLQMIQEHRDKMSQVSSRLVYMEGIVNQSSDSRYWDVWNCQKLAPEFEQKRQNILKANQNLTTQLVELERHFNTLEINRFGEVGRAGFNRRNVYNHPGSSKQTQSLHSVYNTLNSQLAAAEQLSECLTKQIYMLNLGSPSPSSSKRIGSVKKQLFESIGLPYEPESYTSPDVARPVIDSSSVKRGSTSVKDYRRRSSVGLANGVELETARRRRESLDKSWASVEPQKTTVKRVEKQLQLVQQKRFSIGSDKKFKSNKETFRKDTEAATIHQTSSSASPVSLLLEPSNTKLNAPTLTQAMPQQGAAFRWAREVASPFPNLEPKAQTFQEKATGVVMEQPKFTIPSQALATSTKDAMRGSFVSSESRSTQNAHPMPKSTPNVPSVSTSTSTNLKAKGQPTGFFFSGLERESSTPSSLFTASMQSTDSGAKFSTQSEMTPTSAPKSVLSSFGKAAEKDGSNKDKSSSEITPTFAPKPVSSIFQTSAPMSSTSATFGGSKGGTGSLTEVQVSATTAASSLSKPVQESFSVSSSGFSPPKAVQQSASVPSSVFSPPKPVQESVSVPTSVSAPQNQVAESVSVPDTVSSSPKPAPESVSVPTTVISPPKLGPVPLPSSGPATFSSSLTSSKPVAQAPPPASGPTPLSSPVPVSMPVTASTLSETPAKETTVDASPQKDEDEMEEEAPDSSINLNLGALGGFGLGSGSGSTPQNQPKPNPFGTNLFGTSNNPTPPPSLTPSPGSVFRPPSLSFPSSQPVQQPSPQANTNLFAGSGFSGFGQPAQIGVGQSGFSKPAQIVSGQQALGSVLGSFGQSRQFGAGFGNTGSSPSGFGSGGFSSVAPSSGGFGGFASAATGGGFASAATGGGFAGGGFASAATGGGFAGAGSGGGFAAPTFKSGGGFAGAAAVGGGSGFGGTGQSSGFGGGGFSAFGNTQSSSFSAFSGSGPGRPPAELFSQMRK</sequence>
<feature type="compositionally biased region" description="Gly residues" evidence="2">
    <location>
        <begin position="1564"/>
        <end position="1574"/>
    </location>
</feature>
<dbReference type="EMBL" id="SWLB01000024">
    <property type="protein sequence ID" value="KAF3322585.1"/>
    <property type="molecule type" value="Genomic_DNA"/>
</dbReference>